<dbReference type="GeneID" id="64073930"/>
<evidence type="ECO:0000313" key="11">
    <source>
        <dbReference type="Proteomes" id="UP000030377"/>
    </source>
</evidence>
<evidence type="ECO:0000313" key="10">
    <source>
        <dbReference type="EMBL" id="MET4717009.1"/>
    </source>
</evidence>
<dbReference type="PROSITE" id="PS50928">
    <property type="entry name" value="ABC_TM1"/>
    <property type="match status" value="1"/>
</dbReference>
<evidence type="ECO:0000256" key="6">
    <source>
        <dbReference type="ARBA" id="ARBA00023136"/>
    </source>
</evidence>
<keyword evidence="5 7" id="KW-1133">Transmembrane helix</keyword>
<evidence type="ECO:0000313" key="9">
    <source>
        <dbReference type="EMBL" id="KGT77435.1"/>
    </source>
</evidence>
<comment type="caution">
    <text evidence="9">The sequence shown here is derived from an EMBL/GenBank/DDBJ whole genome shotgun (WGS) entry which is preliminary data.</text>
</comment>
<dbReference type="Gene3D" id="1.10.3720.10">
    <property type="entry name" value="MetI-like"/>
    <property type="match status" value="1"/>
</dbReference>
<feature type="transmembrane region" description="Helical" evidence="7">
    <location>
        <begin position="235"/>
        <end position="256"/>
    </location>
</feature>
<feature type="transmembrane region" description="Helical" evidence="7">
    <location>
        <begin position="136"/>
        <end position="161"/>
    </location>
</feature>
<keyword evidence="2 7" id="KW-0813">Transport</keyword>
<feature type="transmembrane region" description="Helical" evidence="7">
    <location>
        <begin position="103"/>
        <end position="124"/>
    </location>
</feature>
<dbReference type="InterPro" id="IPR000515">
    <property type="entry name" value="MetI-like"/>
</dbReference>
<name>A0A0A3XSS0_BRAJP</name>
<dbReference type="SUPFAM" id="SSF161098">
    <property type="entry name" value="MetI-like"/>
    <property type="match status" value="1"/>
</dbReference>
<dbReference type="AlphaFoldDB" id="A0A0A3XSS0"/>
<feature type="domain" description="ABC transmembrane type-1" evidence="8">
    <location>
        <begin position="97"/>
        <end position="304"/>
    </location>
</feature>
<dbReference type="EMBL" id="JBEPTQ010000002">
    <property type="protein sequence ID" value="MET4717009.1"/>
    <property type="molecule type" value="Genomic_DNA"/>
</dbReference>
<keyword evidence="6 7" id="KW-0472">Membrane</keyword>
<keyword evidence="4 7" id="KW-0812">Transmembrane</keyword>
<comment type="similarity">
    <text evidence="7">Belongs to the binding-protein-dependent transport system permease family.</text>
</comment>
<gene>
    <name evidence="10" type="ORF">ABIF63_001115</name>
    <name evidence="9" type="ORF">MA20_22925</name>
</gene>
<keyword evidence="3" id="KW-1003">Cell membrane</keyword>
<feature type="transmembrane region" description="Helical" evidence="7">
    <location>
        <begin position="9"/>
        <end position="30"/>
    </location>
</feature>
<dbReference type="CDD" id="cd06261">
    <property type="entry name" value="TM_PBP2"/>
    <property type="match status" value="1"/>
</dbReference>
<dbReference type="KEGG" id="bjp:RN69_04960"/>
<protein>
    <submittedName>
        <fullName evidence="9">Peptide ABC transporter permease</fullName>
    </submittedName>
    <submittedName>
        <fullName evidence="10">Peptide/nickel transport system permease protein</fullName>
    </submittedName>
</protein>
<dbReference type="Pfam" id="PF19300">
    <property type="entry name" value="BPD_transp_1_N"/>
    <property type="match status" value="1"/>
</dbReference>
<evidence type="ECO:0000256" key="5">
    <source>
        <dbReference type="ARBA" id="ARBA00022989"/>
    </source>
</evidence>
<reference evidence="9 11" key="1">
    <citation type="submission" date="2014-09" db="EMBL/GenBank/DDBJ databases">
        <title>Draft genome of Bradyrhizobium japonicum Is-34.</title>
        <authorList>
            <person name="Tsurumaru H."/>
            <person name="Yamakawa T."/>
            <person name="Hashimoto S."/>
            <person name="Okizaki K."/>
            <person name="Kanesaki Y."/>
            <person name="Yoshikawa H."/>
            <person name="Yajima S."/>
        </authorList>
    </citation>
    <scope>NUCLEOTIDE SEQUENCE [LARGE SCALE GENOMIC DNA]</scope>
    <source>
        <strain evidence="9 11">Is-34</strain>
    </source>
</reference>
<evidence type="ECO:0000256" key="2">
    <source>
        <dbReference type="ARBA" id="ARBA00022448"/>
    </source>
</evidence>
<comment type="subcellular location">
    <subcellularLocation>
        <location evidence="1 7">Cell membrane</location>
        <topology evidence="1 7">Multi-pass membrane protein</topology>
    </subcellularLocation>
</comment>
<evidence type="ECO:0000259" key="8">
    <source>
        <dbReference type="PROSITE" id="PS50928"/>
    </source>
</evidence>
<evidence type="ECO:0000256" key="7">
    <source>
        <dbReference type="RuleBase" id="RU363032"/>
    </source>
</evidence>
<dbReference type="eggNOG" id="COG0601">
    <property type="taxonomic scope" value="Bacteria"/>
</dbReference>
<keyword evidence="12" id="KW-1185">Reference proteome</keyword>
<dbReference type="InterPro" id="IPR035906">
    <property type="entry name" value="MetI-like_sf"/>
</dbReference>
<dbReference type="Pfam" id="PF00528">
    <property type="entry name" value="BPD_transp_1"/>
    <property type="match status" value="1"/>
</dbReference>
<dbReference type="Proteomes" id="UP001549291">
    <property type="component" value="Unassembled WGS sequence"/>
</dbReference>
<proteinExistence type="inferred from homology"/>
<dbReference type="GO" id="GO:0071916">
    <property type="term" value="F:dipeptide transmembrane transporter activity"/>
    <property type="evidence" value="ECO:0007669"/>
    <property type="project" value="TreeGrafter"/>
</dbReference>
<dbReference type="GO" id="GO:0005886">
    <property type="term" value="C:plasma membrane"/>
    <property type="evidence" value="ECO:0007669"/>
    <property type="project" value="UniProtKB-SubCell"/>
</dbReference>
<dbReference type="EMBL" id="JRPN01000018">
    <property type="protein sequence ID" value="KGT77435.1"/>
    <property type="molecule type" value="Genomic_DNA"/>
</dbReference>
<sequence length="315" mass="34752">MFAYLVRRLFLMLVTLFGISVVIFFLLRIVPGNIVDILFAAAGYVDPADKANLEKELGIDQPLVVQYWHWISGFLRGDFGYSYVSEKPALQEILPRIPITARLAGLALLFSASIGIPLGVISAVKQGTRLDYALRVVSLSGLSLPSFWLGLLILTASVAMFNQMPIFNPNPKTWLEAFATYAVPAAAVGFRSAALTMRITRSSMLEVLRQDYIRTARAKGASDAAVNYHHALKNAILPVITVIGIEAAFLIGGLIVTETVFNIPGVARFLVEAIRWRDYPIVQNLVMLIAVVVVSANFIVDMLYAVFDPRIRYTD</sequence>
<organism evidence="9 11">
    <name type="scientific">Bradyrhizobium japonicum</name>
    <dbReference type="NCBI Taxonomy" id="375"/>
    <lineage>
        <taxon>Bacteria</taxon>
        <taxon>Pseudomonadati</taxon>
        <taxon>Pseudomonadota</taxon>
        <taxon>Alphaproteobacteria</taxon>
        <taxon>Hyphomicrobiales</taxon>
        <taxon>Nitrobacteraceae</taxon>
        <taxon>Bradyrhizobium</taxon>
    </lineage>
</organism>
<dbReference type="STRING" id="375.BKD09_RS04995"/>
<dbReference type="PANTHER" id="PTHR43163:SF6">
    <property type="entry name" value="DIPEPTIDE TRANSPORT SYSTEM PERMEASE PROTEIN DPPB-RELATED"/>
    <property type="match status" value="1"/>
</dbReference>
<dbReference type="Proteomes" id="UP000030377">
    <property type="component" value="Unassembled WGS sequence"/>
</dbReference>
<dbReference type="PATRIC" id="fig|375.37.peg.9232"/>
<feature type="transmembrane region" description="Helical" evidence="7">
    <location>
        <begin position="173"/>
        <end position="194"/>
    </location>
</feature>
<evidence type="ECO:0000256" key="3">
    <source>
        <dbReference type="ARBA" id="ARBA00022475"/>
    </source>
</evidence>
<evidence type="ECO:0000256" key="1">
    <source>
        <dbReference type="ARBA" id="ARBA00004651"/>
    </source>
</evidence>
<dbReference type="RefSeq" id="WP_014491190.1">
    <property type="nucleotide sequence ID" value="NZ_BJNK01000011.1"/>
</dbReference>
<evidence type="ECO:0000313" key="12">
    <source>
        <dbReference type="Proteomes" id="UP001549291"/>
    </source>
</evidence>
<dbReference type="InterPro" id="IPR045621">
    <property type="entry name" value="BPD_transp_1_N"/>
</dbReference>
<evidence type="ECO:0000256" key="4">
    <source>
        <dbReference type="ARBA" id="ARBA00022692"/>
    </source>
</evidence>
<dbReference type="PANTHER" id="PTHR43163">
    <property type="entry name" value="DIPEPTIDE TRANSPORT SYSTEM PERMEASE PROTEIN DPPB-RELATED"/>
    <property type="match status" value="1"/>
</dbReference>
<feature type="transmembrane region" description="Helical" evidence="7">
    <location>
        <begin position="285"/>
        <end position="307"/>
    </location>
</feature>
<reference evidence="10 12" key="2">
    <citation type="submission" date="2024-06" db="EMBL/GenBank/DDBJ databases">
        <title>Genomic Encyclopedia of Type Strains, Phase V (KMG-V): Genome sequencing to study the core and pangenomes of soil and plant-associated prokaryotes.</title>
        <authorList>
            <person name="Whitman W."/>
        </authorList>
    </citation>
    <scope>NUCLEOTIDE SEQUENCE [LARGE SCALE GENOMIC DNA]</scope>
    <source>
        <strain evidence="10 12">USDA 160</strain>
    </source>
</reference>
<accession>A0A0A3XSS0</accession>